<gene>
    <name evidence="7" type="ORF">SCUCBS95973_008686</name>
</gene>
<dbReference type="InterPro" id="IPR036779">
    <property type="entry name" value="LysM_dom_sf"/>
</dbReference>
<comment type="caution">
    <text evidence="7">The sequence shown here is derived from an EMBL/GenBank/DDBJ whole genome shotgun (WGS) entry which is preliminary data.</text>
</comment>
<dbReference type="EMBL" id="CAWUHB010000076">
    <property type="protein sequence ID" value="CAK7233700.1"/>
    <property type="molecule type" value="Genomic_DNA"/>
</dbReference>
<proteinExistence type="inferred from homology"/>
<dbReference type="Pfam" id="PF01476">
    <property type="entry name" value="LysM"/>
    <property type="match status" value="6"/>
</dbReference>
<evidence type="ECO:0000259" key="6">
    <source>
        <dbReference type="PROSITE" id="PS51782"/>
    </source>
</evidence>
<evidence type="ECO:0000256" key="5">
    <source>
        <dbReference type="SAM" id="SignalP"/>
    </source>
</evidence>
<dbReference type="CDD" id="cd00118">
    <property type="entry name" value="LysM"/>
    <property type="match status" value="6"/>
</dbReference>
<protein>
    <recommendedName>
        <fullName evidence="6">LysM domain-containing protein</fullName>
    </recommendedName>
</protein>
<dbReference type="PROSITE" id="PS51782">
    <property type="entry name" value="LYSM"/>
    <property type="match status" value="6"/>
</dbReference>
<keyword evidence="2" id="KW-0843">Virulence</keyword>
<keyword evidence="5" id="KW-0732">Signal</keyword>
<comment type="similarity">
    <text evidence="3">Belongs to the secreted LysM effector family.</text>
</comment>
<feature type="domain" description="LysM" evidence="6">
    <location>
        <begin position="286"/>
        <end position="332"/>
    </location>
</feature>
<dbReference type="PANTHER" id="PTHR34997:SF1">
    <property type="entry name" value="PEPTIDOGLYCAN-BINDING LYSIN DOMAIN"/>
    <property type="match status" value="1"/>
</dbReference>
<evidence type="ECO:0000256" key="3">
    <source>
        <dbReference type="ARBA" id="ARBA00044955"/>
    </source>
</evidence>
<dbReference type="InterPro" id="IPR052210">
    <property type="entry name" value="LysM1-like"/>
</dbReference>
<evidence type="ECO:0000256" key="2">
    <source>
        <dbReference type="ARBA" id="ARBA00023026"/>
    </source>
</evidence>
<feature type="domain" description="LysM" evidence="6">
    <location>
        <begin position="566"/>
        <end position="612"/>
    </location>
</feature>
<feature type="domain" description="LysM" evidence="6">
    <location>
        <begin position="496"/>
        <end position="542"/>
    </location>
</feature>
<dbReference type="InterPro" id="IPR018392">
    <property type="entry name" value="LysM"/>
</dbReference>
<dbReference type="Gene3D" id="3.10.350.10">
    <property type="entry name" value="LysM domain"/>
    <property type="match status" value="6"/>
</dbReference>
<reference evidence="7 8" key="1">
    <citation type="submission" date="2024-01" db="EMBL/GenBank/DDBJ databases">
        <authorList>
            <person name="Allen C."/>
            <person name="Tagirdzhanova G."/>
        </authorList>
    </citation>
    <scope>NUCLEOTIDE SEQUENCE [LARGE SCALE GENOMIC DNA]</scope>
</reference>
<organism evidence="7 8">
    <name type="scientific">Sporothrix curviconia</name>
    <dbReference type="NCBI Taxonomy" id="1260050"/>
    <lineage>
        <taxon>Eukaryota</taxon>
        <taxon>Fungi</taxon>
        <taxon>Dikarya</taxon>
        <taxon>Ascomycota</taxon>
        <taxon>Pezizomycotina</taxon>
        <taxon>Sordariomycetes</taxon>
        <taxon>Sordariomycetidae</taxon>
        <taxon>Ophiostomatales</taxon>
        <taxon>Ophiostomataceae</taxon>
        <taxon>Sporothrix</taxon>
    </lineage>
</organism>
<evidence type="ECO:0000256" key="1">
    <source>
        <dbReference type="ARBA" id="ARBA00022669"/>
    </source>
</evidence>
<dbReference type="Proteomes" id="UP001642405">
    <property type="component" value="Unassembled WGS sequence"/>
</dbReference>
<evidence type="ECO:0000313" key="8">
    <source>
        <dbReference type="Proteomes" id="UP001642405"/>
    </source>
</evidence>
<feature type="region of interest" description="Disordered" evidence="4">
    <location>
        <begin position="143"/>
        <end position="167"/>
    </location>
</feature>
<feature type="chain" id="PRO_5046453771" description="LysM domain-containing protein" evidence="5">
    <location>
        <begin position="22"/>
        <end position="614"/>
    </location>
</feature>
<feature type="domain" description="LysM" evidence="6">
    <location>
        <begin position="426"/>
        <end position="472"/>
    </location>
</feature>
<sequence length="614" mass="62170">MTRASFAVLAALAVGPMLASAMAISAPPSVPSVGLAIMARTVDCVFEIAADANVTCEEFSSGWGLSEAQFEALNPTIDCTVDIPEDTLCCVIGTVSGGSSSGASAGSTVGPDRSATSVSISIETGGPSSFTTSFSTYPSVWPSTTKTTSATSATSTSTTSAATTGAPSPTQVGLAANCDAYYLVSKGDSCSTIEGKYGLSSDEFLAWNPALDSYCLGLITGFYVCVGVPGATTTFKQSSTTTSKTSTTTASTTVLVTTTTSSLAVVGTATGIPSPLQPGTFDNCSLYHLIAAGDSCNTIEADAGISAAEFFAWNSGVSTDCANIYLGDYLCVGGGGTPTGPPSPLQPGTLANCTGYHLVVQGDECSTIESDAGISSAQFLAWNSGVNADCTNIELGYYVCIAGGSGTVVSSIPSPLMTGTEDDCTGYHLIVSGDQCSTIESDAGITSAEFLAWNTGVNADCTNILVGYYVCIAGGSAVASSIPSPLMTGTEDDCTQYHLIASGDQCSTIESNAGITSAQFLAWNTGVNADCTNILVGYYVCIAGGTNPVSTVPSPLQPGTLDTCSQYYLIASGDQCSTIESNAGITSAQFLAWNTGVNADCTNIDVGYYVCIAD</sequence>
<keyword evidence="1" id="KW-0147">Chitin-binding</keyword>
<evidence type="ECO:0000256" key="4">
    <source>
        <dbReference type="SAM" id="MobiDB-lite"/>
    </source>
</evidence>
<feature type="signal peptide" evidence="5">
    <location>
        <begin position="1"/>
        <end position="21"/>
    </location>
</feature>
<keyword evidence="8" id="KW-1185">Reference proteome</keyword>
<feature type="domain" description="LysM" evidence="6">
    <location>
        <begin position="180"/>
        <end position="226"/>
    </location>
</feature>
<dbReference type="SMART" id="SM00257">
    <property type="entry name" value="LysM"/>
    <property type="match status" value="6"/>
</dbReference>
<feature type="domain" description="LysM" evidence="6">
    <location>
        <begin position="355"/>
        <end position="401"/>
    </location>
</feature>
<accession>A0ABP0CQ40</accession>
<dbReference type="PANTHER" id="PTHR34997">
    <property type="entry name" value="AM15"/>
    <property type="match status" value="1"/>
</dbReference>
<dbReference type="SUPFAM" id="SSF54106">
    <property type="entry name" value="LysM domain"/>
    <property type="match status" value="6"/>
</dbReference>
<evidence type="ECO:0000313" key="7">
    <source>
        <dbReference type="EMBL" id="CAK7233700.1"/>
    </source>
</evidence>
<name>A0ABP0CQ40_9PEZI</name>